<sequence length="234" mass="27435">MNHVLKNIARYFKNIVLKLAEYPFRNKNKERARENLQKLIKDKSIIKLHIGCGARTLAGWINIDLHYHPYENYLKSFGEKYYSKEIRGTRFDFYPMDVTKEKMPFGDNSIDVIFHEDFMEHIEQRDQVSFLAETLRVLKRGGVHRINTPNLLSSMRDHSDFSKGFEGVYFGEWNNHLHKNVLTPNTLQELALMVGYSKVIFNNRDESISKLIPKEFRPGPDRPADGNIFADLIK</sequence>
<dbReference type="Gene3D" id="3.40.50.150">
    <property type="entry name" value="Vaccinia Virus protein VP39"/>
    <property type="match status" value="1"/>
</dbReference>
<feature type="domain" description="Methyltransferase type 11" evidence="1">
    <location>
        <begin position="48"/>
        <end position="143"/>
    </location>
</feature>
<dbReference type="Proteomes" id="UP000179183">
    <property type="component" value="Unassembled WGS sequence"/>
</dbReference>
<name>A0A1G2HX96_9BACT</name>
<proteinExistence type="predicted"/>
<dbReference type="GO" id="GO:0008757">
    <property type="term" value="F:S-adenosylmethionine-dependent methyltransferase activity"/>
    <property type="evidence" value="ECO:0007669"/>
    <property type="project" value="InterPro"/>
</dbReference>
<dbReference type="EMBL" id="MHOQ01000010">
    <property type="protein sequence ID" value="OGZ67166.1"/>
    <property type="molecule type" value="Genomic_DNA"/>
</dbReference>
<dbReference type="AlphaFoldDB" id="A0A1G2HX96"/>
<accession>A0A1G2HX96</accession>
<evidence type="ECO:0000313" key="2">
    <source>
        <dbReference type="EMBL" id="OGZ67166.1"/>
    </source>
</evidence>
<evidence type="ECO:0000313" key="3">
    <source>
        <dbReference type="Proteomes" id="UP000179183"/>
    </source>
</evidence>
<evidence type="ECO:0000259" key="1">
    <source>
        <dbReference type="Pfam" id="PF08241"/>
    </source>
</evidence>
<dbReference type="InterPro" id="IPR029063">
    <property type="entry name" value="SAM-dependent_MTases_sf"/>
</dbReference>
<comment type="caution">
    <text evidence="2">The sequence shown here is derived from an EMBL/GenBank/DDBJ whole genome shotgun (WGS) entry which is preliminary data.</text>
</comment>
<dbReference type="InterPro" id="IPR013216">
    <property type="entry name" value="Methyltransf_11"/>
</dbReference>
<protein>
    <recommendedName>
        <fullName evidence="1">Methyltransferase type 11 domain-containing protein</fullName>
    </recommendedName>
</protein>
<organism evidence="2 3">
    <name type="scientific">Candidatus Staskawiczbacteria bacterium RIFCSPHIGHO2_02_FULL_33_16</name>
    <dbReference type="NCBI Taxonomy" id="1802204"/>
    <lineage>
        <taxon>Bacteria</taxon>
        <taxon>Candidatus Staskawicziibacteriota</taxon>
    </lineage>
</organism>
<dbReference type="Pfam" id="PF08241">
    <property type="entry name" value="Methyltransf_11"/>
    <property type="match status" value="1"/>
</dbReference>
<gene>
    <name evidence="2" type="ORF">A3D34_01425</name>
</gene>
<reference evidence="2 3" key="1">
    <citation type="journal article" date="2016" name="Nat. Commun.">
        <title>Thousands of microbial genomes shed light on interconnected biogeochemical processes in an aquifer system.</title>
        <authorList>
            <person name="Anantharaman K."/>
            <person name="Brown C.T."/>
            <person name="Hug L.A."/>
            <person name="Sharon I."/>
            <person name="Castelle C.J."/>
            <person name="Probst A.J."/>
            <person name="Thomas B.C."/>
            <person name="Singh A."/>
            <person name="Wilkins M.J."/>
            <person name="Karaoz U."/>
            <person name="Brodie E.L."/>
            <person name="Williams K.H."/>
            <person name="Hubbard S.S."/>
            <person name="Banfield J.F."/>
        </authorList>
    </citation>
    <scope>NUCLEOTIDE SEQUENCE [LARGE SCALE GENOMIC DNA]</scope>
</reference>
<dbReference type="SUPFAM" id="SSF53335">
    <property type="entry name" value="S-adenosyl-L-methionine-dependent methyltransferases"/>
    <property type="match status" value="1"/>
</dbReference>